<name>A0ABS5IHC3_9PROT</name>
<dbReference type="InterPro" id="IPR029045">
    <property type="entry name" value="ClpP/crotonase-like_dom_sf"/>
</dbReference>
<evidence type="ECO:0000313" key="6">
    <source>
        <dbReference type="Proteomes" id="UP000680714"/>
    </source>
</evidence>
<accession>A0ABS5IHC3</accession>
<dbReference type="Pfam" id="PF00378">
    <property type="entry name" value="ECH_1"/>
    <property type="match status" value="1"/>
</dbReference>
<keyword evidence="6" id="KW-1185">Reference proteome</keyword>
<sequence length="263" mass="27884">MPVRFIKGAAMSEHIVVTDLNGVRTIRMARTDKKNAITFAMYEAMTKALRGGTADPAIRALVLTGSDDVFTAGNDLYDFLQAGDVQTSPAADFLYTLIATTKPVIAAVNGLAIGIGVTMLLHCDLVYAVSGASLQLPFINLALVPEAASSLLLPRLIGHQRAAELLMLGEPFSSETARDLGLVNAVFAAPELAAAVASRAESLVAKPAAALARTKALLRHPDQSVEARLTTEFAAFGHALRSDELKEAVAAFTQRRPPDFSKL</sequence>
<protein>
    <submittedName>
        <fullName evidence="5">Enoyl-CoA hydratase</fullName>
    </submittedName>
</protein>
<dbReference type="PANTHER" id="PTHR43684:SF1">
    <property type="entry name" value="ENOYL-COA DELTA ISOMERASE 2"/>
    <property type="match status" value="1"/>
</dbReference>
<proteinExistence type="inferred from homology"/>
<evidence type="ECO:0000256" key="2">
    <source>
        <dbReference type="ARBA" id="ARBA00005254"/>
    </source>
</evidence>
<keyword evidence="4" id="KW-0413">Isomerase</keyword>
<organism evidence="5 6">
    <name type="scientific">Magnetospirillum sulfuroxidans</name>
    <dbReference type="NCBI Taxonomy" id="611300"/>
    <lineage>
        <taxon>Bacteria</taxon>
        <taxon>Pseudomonadati</taxon>
        <taxon>Pseudomonadota</taxon>
        <taxon>Alphaproteobacteria</taxon>
        <taxon>Rhodospirillales</taxon>
        <taxon>Rhodospirillaceae</taxon>
        <taxon>Magnetospirillum</taxon>
    </lineage>
</organism>
<gene>
    <name evidence="5" type="ORF">KEC16_19005</name>
</gene>
<comment type="caution">
    <text evidence="5">The sequence shown here is derived from an EMBL/GenBank/DDBJ whole genome shotgun (WGS) entry which is preliminary data.</text>
</comment>
<comment type="similarity">
    <text evidence="2">Belongs to the enoyl-CoA hydratase/isomerase family.</text>
</comment>
<dbReference type="PANTHER" id="PTHR43684">
    <property type="match status" value="1"/>
</dbReference>
<evidence type="ECO:0000313" key="5">
    <source>
        <dbReference type="EMBL" id="MBR9973821.1"/>
    </source>
</evidence>
<dbReference type="InterPro" id="IPR014748">
    <property type="entry name" value="Enoyl-CoA_hydra_C"/>
</dbReference>
<dbReference type="SUPFAM" id="SSF52096">
    <property type="entry name" value="ClpP/crotonase"/>
    <property type="match status" value="1"/>
</dbReference>
<dbReference type="Gene3D" id="3.90.226.10">
    <property type="entry name" value="2-enoyl-CoA Hydratase, Chain A, domain 1"/>
    <property type="match status" value="1"/>
</dbReference>
<dbReference type="CDD" id="cd06558">
    <property type="entry name" value="crotonase-like"/>
    <property type="match status" value="1"/>
</dbReference>
<reference evidence="5 6" key="1">
    <citation type="submission" date="2021-04" db="EMBL/GenBank/DDBJ databases">
        <title>Magnetospirillum sulfuroxidans sp. nov., a facultative chemolithoautotrophic sulfur-oxidizing alphaproteobacterium isolated from freshwater sediment and proposals for Paramagetospirillum gen. nov., and Magnetospirillaceae fam. nov.</title>
        <authorList>
            <person name="Koziaeva V."/>
            <person name="Geelhoed J.S."/>
            <person name="Sorokin D.Y."/>
            <person name="Grouzdev D.S."/>
        </authorList>
    </citation>
    <scope>NUCLEOTIDE SEQUENCE [LARGE SCALE GENOMIC DNA]</scope>
    <source>
        <strain evidence="5 6">J10</strain>
    </source>
</reference>
<dbReference type="InterPro" id="IPR051053">
    <property type="entry name" value="ECH/Chromodomain_protein"/>
</dbReference>
<comment type="subcellular location">
    <subcellularLocation>
        <location evidence="1">Peroxisome</location>
    </subcellularLocation>
</comment>
<evidence type="ECO:0000256" key="1">
    <source>
        <dbReference type="ARBA" id="ARBA00004275"/>
    </source>
</evidence>
<dbReference type="EMBL" id="JAGTUF010000033">
    <property type="protein sequence ID" value="MBR9973821.1"/>
    <property type="molecule type" value="Genomic_DNA"/>
</dbReference>
<dbReference type="InterPro" id="IPR001753">
    <property type="entry name" value="Enoyl-CoA_hydra/iso"/>
</dbReference>
<dbReference type="Gene3D" id="1.10.12.10">
    <property type="entry name" value="Lyase 2-enoyl-coa Hydratase, Chain A, domain 2"/>
    <property type="match status" value="1"/>
</dbReference>
<evidence type="ECO:0000256" key="4">
    <source>
        <dbReference type="ARBA" id="ARBA00023235"/>
    </source>
</evidence>
<keyword evidence="3" id="KW-0576">Peroxisome</keyword>
<dbReference type="Proteomes" id="UP000680714">
    <property type="component" value="Unassembled WGS sequence"/>
</dbReference>
<evidence type="ECO:0000256" key="3">
    <source>
        <dbReference type="ARBA" id="ARBA00023140"/>
    </source>
</evidence>